<dbReference type="Pfam" id="PF02348">
    <property type="entry name" value="CTP_transf_3"/>
    <property type="match status" value="1"/>
</dbReference>
<dbReference type="PANTHER" id="PTHR21485">
    <property type="entry name" value="HAD SUPERFAMILY MEMBERS CMAS AND KDSC"/>
    <property type="match status" value="1"/>
</dbReference>
<evidence type="ECO:0000313" key="1">
    <source>
        <dbReference type="EMBL" id="MDP4540583.1"/>
    </source>
</evidence>
<dbReference type="CDD" id="cd02513">
    <property type="entry name" value="CMP-NeuAc_Synthase"/>
    <property type="match status" value="1"/>
</dbReference>
<reference evidence="1 2" key="1">
    <citation type="submission" date="2023-08" db="EMBL/GenBank/DDBJ databases">
        <title>genomic of DY56.</title>
        <authorList>
            <person name="Wang Y."/>
        </authorList>
    </citation>
    <scope>NUCLEOTIDE SEQUENCE [LARGE SCALE GENOMIC DNA]</scope>
    <source>
        <strain evidence="1 2">DY56-A-20</strain>
    </source>
</reference>
<dbReference type="GO" id="GO:0016779">
    <property type="term" value="F:nucleotidyltransferase activity"/>
    <property type="evidence" value="ECO:0007669"/>
    <property type="project" value="UniProtKB-KW"/>
</dbReference>
<dbReference type="PANTHER" id="PTHR21485:SF3">
    <property type="entry name" value="N-ACYLNEURAMINATE CYTIDYLYLTRANSFERASE"/>
    <property type="match status" value="1"/>
</dbReference>
<protein>
    <submittedName>
        <fullName evidence="1">Acylneuraminate cytidylyltransferase family protein</fullName>
        <ecNumber evidence="1">2.7.7.-</ecNumber>
    </submittedName>
</protein>
<proteinExistence type="predicted"/>
<dbReference type="RefSeq" id="WP_305930590.1">
    <property type="nucleotide sequence ID" value="NZ_JAVAIL010000005.1"/>
</dbReference>
<accession>A0ABT9HB92</accession>
<keyword evidence="1" id="KW-0548">Nucleotidyltransferase</keyword>
<sequence>MRSLAIIPARGNSKGLPGKNIREIAGKPLIAWSIEQALESSFVTDTLVSTDSPEIADVARASGALVPFLRPSHLASDTAATEPVMLHALAEMERNRGAYDLILLLQPTSPYRTSGTIDRAFEKFVETGADSLLSVVESHAFLWQRDPVRASYDYCNRPRRQDIKPEDRRYRETGSLYLTKRQVLVEQENRLGGEIMLFEMNEKEGLEIDSLTDFVVLESIMKEALNQ</sequence>
<dbReference type="EC" id="2.7.7.-" evidence="1"/>
<dbReference type="InterPro" id="IPR050793">
    <property type="entry name" value="CMP-NeuNAc_synthase"/>
</dbReference>
<evidence type="ECO:0000313" key="2">
    <source>
        <dbReference type="Proteomes" id="UP001235664"/>
    </source>
</evidence>
<comment type="caution">
    <text evidence="1">The sequence shown here is derived from an EMBL/GenBank/DDBJ whole genome shotgun (WGS) entry which is preliminary data.</text>
</comment>
<gene>
    <name evidence="1" type="ORF">Q9K01_13200</name>
</gene>
<name>A0ABT9HB92_9SPHN</name>
<dbReference type="InterPro" id="IPR029044">
    <property type="entry name" value="Nucleotide-diphossugar_trans"/>
</dbReference>
<dbReference type="InterPro" id="IPR003329">
    <property type="entry name" value="Cytidylyl_trans"/>
</dbReference>
<dbReference type="Proteomes" id="UP001235664">
    <property type="component" value="Unassembled WGS sequence"/>
</dbReference>
<keyword evidence="2" id="KW-1185">Reference proteome</keyword>
<keyword evidence="1" id="KW-0808">Transferase</keyword>
<organism evidence="1 2">
    <name type="scientific">Qipengyuania benthica</name>
    <dbReference type="NCBI Taxonomy" id="3067651"/>
    <lineage>
        <taxon>Bacteria</taxon>
        <taxon>Pseudomonadati</taxon>
        <taxon>Pseudomonadota</taxon>
        <taxon>Alphaproteobacteria</taxon>
        <taxon>Sphingomonadales</taxon>
        <taxon>Erythrobacteraceae</taxon>
        <taxon>Qipengyuania</taxon>
    </lineage>
</organism>
<dbReference type="EMBL" id="JAVAIL010000005">
    <property type="protein sequence ID" value="MDP4540583.1"/>
    <property type="molecule type" value="Genomic_DNA"/>
</dbReference>
<dbReference type="SUPFAM" id="SSF53448">
    <property type="entry name" value="Nucleotide-diphospho-sugar transferases"/>
    <property type="match status" value="1"/>
</dbReference>
<dbReference type="Gene3D" id="3.90.550.10">
    <property type="entry name" value="Spore Coat Polysaccharide Biosynthesis Protein SpsA, Chain A"/>
    <property type="match status" value="1"/>
</dbReference>